<evidence type="ECO:0000256" key="1">
    <source>
        <dbReference type="SAM" id="MobiDB-lite"/>
    </source>
</evidence>
<feature type="region of interest" description="Disordered" evidence="1">
    <location>
        <begin position="67"/>
        <end position="162"/>
    </location>
</feature>
<dbReference type="Proteomes" id="UP000438429">
    <property type="component" value="Unassembled WGS sequence"/>
</dbReference>
<accession>A0A6A4RMW7</accession>
<protein>
    <submittedName>
        <fullName evidence="2">Uncharacterized protein</fullName>
    </submittedName>
</protein>
<dbReference type="EMBL" id="VEVO01003216">
    <property type="protein sequence ID" value="KAF0021675.1"/>
    <property type="molecule type" value="Genomic_DNA"/>
</dbReference>
<evidence type="ECO:0000313" key="3">
    <source>
        <dbReference type="Proteomes" id="UP000438429"/>
    </source>
</evidence>
<comment type="caution">
    <text evidence="2">The sequence shown here is derived from an EMBL/GenBank/DDBJ whole genome shotgun (WGS) entry which is preliminary data.</text>
</comment>
<feature type="compositionally biased region" description="Basic and acidic residues" evidence="1">
    <location>
        <begin position="68"/>
        <end position="100"/>
    </location>
</feature>
<proteinExistence type="predicted"/>
<name>A0A6A4RMW7_SCOMX</name>
<reference evidence="2 3" key="1">
    <citation type="submission" date="2019-06" db="EMBL/GenBank/DDBJ databases">
        <title>Draft genomes of female and male turbot (Scophthalmus maximus).</title>
        <authorList>
            <person name="Xu H."/>
            <person name="Xu X.-W."/>
            <person name="Shao C."/>
            <person name="Chen S."/>
        </authorList>
    </citation>
    <scope>NUCLEOTIDE SEQUENCE [LARGE SCALE GENOMIC DNA]</scope>
    <source>
        <strain evidence="2">Ysfricsl-2016a</strain>
        <tissue evidence="2">Blood</tissue>
    </source>
</reference>
<feature type="compositionally biased region" description="Basic and acidic residues" evidence="1">
    <location>
        <begin position="135"/>
        <end position="146"/>
    </location>
</feature>
<organism evidence="2 3">
    <name type="scientific">Scophthalmus maximus</name>
    <name type="common">Turbot</name>
    <name type="synonym">Psetta maxima</name>
    <dbReference type="NCBI Taxonomy" id="52904"/>
    <lineage>
        <taxon>Eukaryota</taxon>
        <taxon>Metazoa</taxon>
        <taxon>Chordata</taxon>
        <taxon>Craniata</taxon>
        <taxon>Vertebrata</taxon>
        <taxon>Euteleostomi</taxon>
        <taxon>Actinopterygii</taxon>
        <taxon>Neopterygii</taxon>
        <taxon>Teleostei</taxon>
        <taxon>Neoteleostei</taxon>
        <taxon>Acanthomorphata</taxon>
        <taxon>Carangaria</taxon>
        <taxon>Pleuronectiformes</taxon>
        <taxon>Pleuronectoidei</taxon>
        <taxon>Scophthalmidae</taxon>
        <taxon>Scophthalmus</taxon>
    </lineage>
</organism>
<dbReference type="AlphaFoldDB" id="A0A6A4RMW7"/>
<evidence type="ECO:0000313" key="2">
    <source>
        <dbReference type="EMBL" id="KAF0021675.1"/>
    </source>
</evidence>
<gene>
    <name evidence="2" type="ORF">F2P81_026072</name>
</gene>
<sequence length="162" mass="18593">MLKVLEKGVVRANDMGNRRIVICVDGLRSDNLPWEEAEKIAVAAVKLKMKMPNILDGLKELVIVTSESQDKHRRDQVLATVRSEREERSRSRDRSAKETWHGLTKMEPLNTPVQQKGCEWPPETLAPQFNPQREPLVKDPRSRTRNTEPLNPGHRASQDKKQ</sequence>